<dbReference type="AlphaFoldDB" id="A3XI99"/>
<accession>A3XI99</accession>
<dbReference type="Proteomes" id="UP000001601">
    <property type="component" value="Unassembled WGS sequence"/>
</dbReference>
<organism evidence="2 3">
    <name type="scientific">Leeuwenhoekiella blandensis (strain CECT 7118 / CCUG 51940 / KCTC 22103 / MED217)</name>
    <name type="common">Flavobacterium sp. (strain MED217)</name>
    <dbReference type="NCBI Taxonomy" id="398720"/>
    <lineage>
        <taxon>Bacteria</taxon>
        <taxon>Pseudomonadati</taxon>
        <taxon>Bacteroidota</taxon>
        <taxon>Flavobacteriia</taxon>
        <taxon>Flavobacteriales</taxon>
        <taxon>Flavobacteriaceae</taxon>
        <taxon>Leeuwenhoekiella</taxon>
    </lineage>
</organism>
<dbReference type="HOGENOM" id="CLU_097416_0_0_10"/>
<dbReference type="OrthoDB" id="5363158at2"/>
<dbReference type="NCBIfam" id="TIGR02593">
    <property type="entry name" value="CRISPR_cas5"/>
    <property type="match status" value="1"/>
</dbReference>
<comment type="caution">
    <text evidence="2">The sequence shown here is derived from an EMBL/GenBank/DDBJ whole genome shotgun (WGS) entry which is preliminary data.</text>
</comment>
<dbReference type="Pfam" id="PF09704">
    <property type="entry name" value="Cas_Cas5d"/>
    <property type="match status" value="1"/>
</dbReference>
<protein>
    <recommendedName>
        <fullName evidence="4">CRISPR-associated protein Cas5</fullName>
    </recommendedName>
</protein>
<dbReference type="STRING" id="398720.MED217_15670"/>
<name>A3XI99_LEEBM</name>
<dbReference type="InterPro" id="IPR021124">
    <property type="entry name" value="CRISPR-assoc_prot_Cas5"/>
</dbReference>
<dbReference type="GO" id="GO:0051607">
    <property type="term" value="P:defense response to virus"/>
    <property type="evidence" value="ECO:0007669"/>
    <property type="project" value="UniProtKB-KW"/>
</dbReference>
<dbReference type="GO" id="GO:0043571">
    <property type="term" value="P:maintenance of CRISPR repeat elements"/>
    <property type="evidence" value="ECO:0007669"/>
    <property type="project" value="InterPro"/>
</dbReference>
<dbReference type="CDD" id="cd09693">
    <property type="entry name" value="Cas5_I"/>
    <property type="match status" value="1"/>
</dbReference>
<keyword evidence="3" id="KW-1185">Reference proteome</keyword>
<dbReference type="EMBL" id="AANC01000001">
    <property type="protein sequence ID" value="EAQ50995.1"/>
    <property type="molecule type" value="Genomic_DNA"/>
</dbReference>
<reference evidence="2 3" key="1">
    <citation type="journal article" date="2007" name="Nature">
        <title>Light stimulates growth of proteorhodopsin-containing marine Flavobacteria.</title>
        <authorList>
            <person name="Gomez-Consarnau L."/>
            <person name="Gonzalez J.M."/>
            <person name="Coll-Llado M."/>
            <person name="Gourdon P."/>
            <person name="Pascher T."/>
            <person name="Neutze R."/>
            <person name="Pedros-Alio C."/>
            <person name="Pinhassi J."/>
        </authorList>
    </citation>
    <scope>NUCLEOTIDE SEQUENCE [LARGE SCALE GENOMIC DNA]</scope>
    <source>
        <strain evidence="2 3">MED217</strain>
    </source>
</reference>
<evidence type="ECO:0008006" key="4">
    <source>
        <dbReference type="Google" id="ProtNLM"/>
    </source>
</evidence>
<evidence type="ECO:0000313" key="3">
    <source>
        <dbReference type="Proteomes" id="UP000001601"/>
    </source>
</evidence>
<dbReference type="InterPro" id="IPR013422">
    <property type="entry name" value="CRISPR-assoc_prot_Cas5_N"/>
</dbReference>
<dbReference type="RefSeq" id="WP_009781476.1">
    <property type="nucleotide sequence ID" value="NZ_CH672395.1"/>
</dbReference>
<evidence type="ECO:0000256" key="1">
    <source>
        <dbReference type="ARBA" id="ARBA00023118"/>
    </source>
</evidence>
<evidence type="ECO:0000313" key="2">
    <source>
        <dbReference type="EMBL" id="EAQ50995.1"/>
    </source>
</evidence>
<sequence>MKNFIIEIQCQTASFRNPDFQNFHKSLELPPPTTVIGIAGAALGYSPLRAQEFFDESKFEIGIYGTYLGKCKDTWKYNKGIRDMRLYDPGLDGSIIQREFLIFPTFIIAFSSENIKAVEKLYKAFTSPVYALTMGNSDSLASIKNIEINLEISEADKIENCFVQGDVVNEVMSLANSGNFEFSIYTNDTLTYDLPIRFEYENDYGRRTVSKIDTYSLIGDLMKINYNIKGLQYKNHFIPLFSI</sequence>
<gene>
    <name evidence="2" type="ORF">MED217_15670</name>
</gene>
<dbReference type="Gene3D" id="3.30.70.2660">
    <property type="match status" value="1"/>
</dbReference>
<keyword evidence="1" id="KW-0051">Antiviral defense</keyword>
<proteinExistence type="predicted"/>
<dbReference type="eggNOG" id="COG1688">
    <property type="taxonomic scope" value="Bacteria"/>
</dbReference>